<protein>
    <submittedName>
        <fullName evidence="1">Uncharacterized protein</fullName>
    </submittedName>
</protein>
<proteinExistence type="predicted"/>
<dbReference type="Proteomes" id="UP001432027">
    <property type="component" value="Unassembled WGS sequence"/>
</dbReference>
<dbReference type="EMBL" id="BTSX01000006">
    <property type="protein sequence ID" value="GMT05815.1"/>
    <property type="molecule type" value="Genomic_DNA"/>
</dbReference>
<feature type="non-terminal residue" evidence="1">
    <location>
        <position position="1"/>
    </location>
</feature>
<sequence>LSIFTYHRSKITSSQHLNHEPNSAVAIHPGVASTEKFAAMPRQQRKLLSLLPTSWRPTMQNVEDVADRVIKEAVRSNEDFGDHSICDGLKPIPTNADTTQKDEFMLFIEQLTNGFL</sequence>
<comment type="caution">
    <text evidence="1">The sequence shown here is derived from an EMBL/GenBank/DDBJ whole genome shotgun (WGS) entry which is preliminary data.</text>
</comment>
<dbReference type="AlphaFoldDB" id="A0AAV5UHT8"/>
<gene>
    <name evidence="1" type="ORF">PENTCL1PPCAC_27989</name>
</gene>
<evidence type="ECO:0000313" key="1">
    <source>
        <dbReference type="EMBL" id="GMT05815.1"/>
    </source>
</evidence>
<keyword evidence="2" id="KW-1185">Reference proteome</keyword>
<evidence type="ECO:0000313" key="2">
    <source>
        <dbReference type="Proteomes" id="UP001432027"/>
    </source>
</evidence>
<organism evidence="1 2">
    <name type="scientific">Pristionchus entomophagus</name>
    <dbReference type="NCBI Taxonomy" id="358040"/>
    <lineage>
        <taxon>Eukaryota</taxon>
        <taxon>Metazoa</taxon>
        <taxon>Ecdysozoa</taxon>
        <taxon>Nematoda</taxon>
        <taxon>Chromadorea</taxon>
        <taxon>Rhabditida</taxon>
        <taxon>Rhabditina</taxon>
        <taxon>Diplogasteromorpha</taxon>
        <taxon>Diplogasteroidea</taxon>
        <taxon>Neodiplogasteridae</taxon>
        <taxon>Pristionchus</taxon>
    </lineage>
</organism>
<name>A0AAV5UHT8_9BILA</name>
<reference evidence="1" key="1">
    <citation type="submission" date="2023-10" db="EMBL/GenBank/DDBJ databases">
        <title>Genome assembly of Pristionchus species.</title>
        <authorList>
            <person name="Yoshida K."/>
            <person name="Sommer R.J."/>
        </authorList>
    </citation>
    <scope>NUCLEOTIDE SEQUENCE</scope>
    <source>
        <strain evidence="1">RS0144</strain>
    </source>
</reference>
<accession>A0AAV5UHT8</accession>